<sequence length="120" mass="13875">MKNDNAPKTYILNQLNLDEEQVAQYDGLIGAHQKKRRVLNEKIMALRKELYPVALKGGDVSKKDTLLAQLNSAHQDLELLHLGHFEQLKKICRIDQRENFDVLVDELTHLFAAKHPQKKH</sequence>
<protein>
    <submittedName>
        <fullName evidence="1">Uncharacterized protein</fullName>
    </submittedName>
</protein>
<gene>
    <name evidence="1" type="ORF">HELGO_WM29327</name>
</gene>
<dbReference type="AlphaFoldDB" id="A0A6S6S397"/>
<reference evidence="1" key="1">
    <citation type="submission" date="2020-01" db="EMBL/GenBank/DDBJ databases">
        <authorList>
            <person name="Meier V. D."/>
            <person name="Meier V D."/>
        </authorList>
    </citation>
    <scope>NUCLEOTIDE SEQUENCE</scope>
    <source>
        <strain evidence="1">HLG_WM_MAG_10</strain>
    </source>
</reference>
<evidence type="ECO:0000313" key="1">
    <source>
        <dbReference type="EMBL" id="CAA6799369.1"/>
    </source>
</evidence>
<dbReference type="Gene3D" id="1.20.120.1490">
    <property type="match status" value="1"/>
</dbReference>
<accession>A0A6S6S397</accession>
<dbReference type="EMBL" id="CACVAQ010000030">
    <property type="protein sequence ID" value="CAA6799369.1"/>
    <property type="molecule type" value="Genomic_DNA"/>
</dbReference>
<proteinExistence type="predicted"/>
<organism evidence="1">
    <name type="scientific">uncultured Aureispira sp</name>
    <dbReference type="NCBI Taxonomy" id="1331704"/>
    <lineage>
        <taxon>Bacteria</taxon>
        <taxon>Pseudomonadati</taxon>
        <taxon>Bacteroidota</taxon>
        <taxon>Saprospiria</taxon>
        <taxon>Saprospirales</taxon>
        <taxon>Saprospiraceae</taxon>
        <taxon>Aureispira</taxon>
        <taxon>environmental samples</taxon>
    </lineage>
</organism>
<name>A0A6S6S397_9BACT</name>